<dbReference type="FunFam" id="1.20.1080.10:FF:000011">
    <property type="entry name" value="Formate family transporter"/>
    <property type="match status" value="1"/>
</dbReference>
<dbReference type="Gene3D" id="1.20.1080.10">
    <property type="entry name" value="Glycerol uptake facilitator protein"/>
    <property type="match status" value="1"/>
</dbReference>
<dbReference type="InterPro" id="IPR023271">
    <property type="entry name" value="Aquaporin-like"/>
</dbReference>
<proteinExistence type="inferred from homology"/>
<sequence length="333" mass="36504">MSSYSVPYGQQVHFENPRVLPSATTSSLTLNKRDHATAVHVNVACYTAAETIELISQAGELKGAMRPEKTFFSAVSAGCLLAFAAAANLRAQASPWLIDNAPGLNGLIGAMVFPMGLVWIVLTGAELFTDVIMYTIVAALQGKLKLWQLARQWFLCFWGNLAGTLFVMIVILGYGGVFQEEPFFSTMQAAATNKQLLPTWYQIFLRGIGCNWLVCLACFHGMQGKDLVSKTVGIWWPMFAFTHLGLDHVVANMSYIPMGIFLGTPKLTVGLYVLKGVIPVLFGNILGGGLFVGTYYWWMYLCGSSDLTADATLSETDTKLPTKLELRRGYEHA</sequence>
<dbReference type="GO" id="GO:0015707">
    <property type="term" value="P:nitrite transport"/>
    <property type="evidence" value="ECO:0007669"/>
    <property type="project" value="TreeGrafter"/>
</dbReference>
<evidence type="ECO:0008006" key="10">
    <source>
        <dbReference type="Google" id="ProtNLM"/>
    </source>
</evidence>
<comment type="caution">
    <text evidence="8">The sequence shown here is derived from an EMBL/GenBank/DDBJ whole genome shotgun (WGS) entry which is preliminary data.</text>
</comment>
<protein>
    <recommendedName>
        <fullName evidence="10">Formate/nitrite transporter</fullName>
    </recommendedName>
</protein>
<evidence type="ECO:0000256" key="7">
    <source>
        <dbReference type="SAM" id="Phobius"/>
    </source>
</evidence>
<keyword evidence="5 7" id="KW-0472">Membrane</keyword>
<feature type="transmembrane region" description="Helical" evidence="7">
    <location>
        <begin position="111"/>
        <end position="140"/>
    </location>
</feature>
<gene>
    <name evidence="8" type="ORF">N0V93_000422</name>
</gene>
<evidence type="ECO:0000256" key="2">
    <source>
        <dbReference type="ARBA" id="ARBA00022448"/>
    </source>
</evidence>
<evidence type="ECO:0000256" key="3">
    <source>
        <dbReference type="ARBA" id="ARBA00022692"/>
    </source>
</evidence>
<dbReference type="PANTHER" id="PTHR30520:SF6">
    <property type="entry name" value="FORMATE_NITRATE FAMILY TRANSPORTER (EUROFUNG)"/>
    <property type="match status" value="1"/>
</dbReference>
<dbReference type="InterPro" id="IPR000292">
    <property type="entry name" value="For/NO2_transpt"/>
</dbReference>
<dbReference type="PANTHER" id="PTHR30520">
    <property type="entry name" value="FORMATE TRANSPORTER-RELATED"/>
    <property type="match status" value="1"/>
</dbReference>
<dbReference type="GO" id="GO:0005886">
    <property type="term" value="C:plasma membrane"/>
    <property type="evidence" value="ECO:0007669"/>
    <property type="project" value="TreeGrafter"/>
</dbReference>
<dbReference type="Proteomes" id="UP001140453">
    <property type="component" value="Unassembled WGS sequence"/>
</dbReference>
<feature type="transmembrane region" description="Helical" evidence="7">
    <location>
        <begin position="71"/>
        <end position="91"/>
    </location>
</feature>
<accession>A0A9W8Z1X0</accession>
<keyword evidence="2" id="KW-0813">Transport</keyword>
<reference evidence="8" key="1">
    <citation type="submission" date="2022-10" db="EMBL/GenBank/DDBJ databases">
        <title>Tapping the CABI collections for fungal endophytes: first genome assemblies for Collariella, Neodidymelliopsis, Ascochyta clinopodiicola, Didymella pomorum, Didymosphaeria variabile, Neocosmospora piperis and Neocucurbitaria cava.</title>
        <authorList>
            <person name="Hill R."/>
        </authorList>
    </citation>
    <scope>NUCLEOTIDE SEQUENCE</scope>
    <source>
        <strain evidence="8">IMI 355082</strain>
    </source>
</reference>
<evidence type="ECO:0000256" key="5">
    <source>
        <dbReference type="ARBA" id="ARBA00023136"/>
    </source>
</evidence>
<keyword evidence="3 7" id="KW-0812">Transmembrane</keyword>
<dbReference type="Pfam" id="PF01226">
    <property type="entry name" value="Form_Nir_trans"/>
    <property type="match status" value="1"/>
</dbReference>
<feature type="transmembrane region" description="Helical" evidence="7">
    <location>
        <begin position="276"/>
        <end position="298"/>
    </location>
</feature>
<feature type="transmembrane region" description="Helical" evidence="7">
    <location>
        <begin position="234"/>
        <end position="256"/>
    </location>
</feature>
<dbReference type="InterPro" id="IPR024002">
    <property type="entry name" value="For/NO2_transpt_CS"/>
</dbReference>
<dbReference type="GO" id="GO:0015513">
    <property type="term" value="F:high-affinity secondary active nitrite transmembrane transporter activity"/>
    <property type="evidence" value="ECO:0007669"/>
    <property type="project" value="TreeGrafter"/>
</dbReference>
<evidence type="ECO:0000313" key="9">
    <source>
        <dbReference type="Proteomes" id="UP001140453"/>
    </source>
</evidence>
<dbReference type="OrthoDB" id="4829at2759"/>
<evidence type="ECO:0000256" key="6">
    <source>
        <dbReference type="ARBA" id="ARBA00049660"/>
    </source>
</evidence>
<dbReference type="PROSITE" id="PS01006">
    <property type="entry name" value="FORMATE_NITRITE_TP_2"/>
    <property type="match status" value="1"/>
</dbReference>
<dbReference type="EMBL" id="JAPEVB010000001">
    <property type="protein sequence ID" value="KAJ4396203.1"/>
    <property type="molecule type" value="Genomic_DNA"/>
</dbReference>
<evidence type="ECO:0000256" key="1">
    <source>
        <dbReference type="ARBA" id="ARBA00004141"/>
    </source>
</evidence>
<dbReference type="AlphaFoldDB" id="A0A9W8Z1X0"/>
<evidence type="ECO:0000313" key="8">
    <source>
        <dbReference type="EMBL" id="KAJ4396203.1"/>
    </source>
</evidence>
<keyword evidence="4 7" id="KW-1133">Transmembrane helix</keyword>
<name>A0A9W8Z1X0_9PEZI</name>
<feature type="transmembrane region" description="Helical" evidence="7">
    <location>
        <begin position="152"/>
        <end position="177"/>
    </location>
</feature>
<keyword evidence="9" id="KW-1185">Reference proteome</keyword>
<organism evidence="8 9">
    <name type="scientific">Gnomoniopsis smithogilvyi</name>
    <dbReference type="NCBI Taxonomy" id="1191159"/>
    <lineage>
        <taxon>Eukaryota</taxon>
        <taxon>Fungi</taxon>
        <taxon>Dikarya</taxon>
        <taxon>Ascomycota</taxon>
        <taxon>Pezizomycotina</taxon>
        <taxon>Sordariomycetes</taxon>
        <taxon>Sordariomycetidae</taxon>
        <taxon>Diaporthales</taxon>
        <taxon>Gnomoniaceae</taxon>
        <taxon>Gnomoniopsis</taxon>
    </lineage>
</organism>
<comment type="subcellular location">
    <subcellularLocation>
        <location evidence="1">Membrane</location>
        <topology evidence="1">Multi-pass membrane protein</topology>
    </subcellularLocation>
</comment>
<feature type="transmembrane region" description="Helical" evidence="7">
    <location>
        <begin position="203"/>
        <end position="222"/>
    </location>
</feature>
<evidence type="ECO:0000256" key="4">
    <source>
        <dbReference type="ARBA" id="ARBA00022989"/>
    </source>
</evidence>
<comment type="similarity">
    <text evidence="6">Belongs to the FNT transporter (TC 1.A.16) family.</text>
</comment>